<reference evidence="3 4" key="1">
    <citation type="submission" date="2024-04" db="EMBL/GenBank/DDBJ databases">
        <title>Tritrichomonas musculus Genome.</title>
        <authorList>
            <person name="Alves-Ferreira E."/>
            <person name="Grigg M."/>
            <person name="Lorenzi H."/>
            <person name="Galac M."/>
        </authorList>
    </citation>
    <scope>NUCLEOTIDE SEQUENCE [LARGE SCALE GENOMIC DNA]</scope>
    <source>
        <strain evidence="3 4">EAF2021</strain>
    </source>
</reference>
<feature type="region of interest" description="Disordered" evidence="2">
    <location>
        <begin position="572"/>
        <end position="592"/>
    </location>
</feature>
<feature type="compositionally biased region" description="Pro residues" evidence="2">
    <location>
        <begin position="313"/>
        <end position="322"/>
    </location>
</feature>
<name>A0ABR2GX16_9EUKA</name>
<evidence type="ECO:0000256" key="2">
    <source>
        <dbReference type="SAM" id="MobiDB-lite"/>
    </source>
</evidence>
<evidence type="ECO:0000313" key="3">
    <source>
        <dbReference type="EMBL" id="KAK8838406.1"/>
    </source>
</evidence>
<keyword evidence="1" id="KW-0175">Coiled coil</keyword>
<feature type="coiled-coil region" evidence="1">
    <location>
        <begin position="458"/>
        <end position="485"/>
    </location>
</feature>
<feature type="compositionally biased region" description="Basic and acidic residues" evidence="2">
    <location>
        <begin position="276"/>
        <end position="298"/>
    </location>
</feature>
<organism evidence="3 4">
    <name type="scientific">Tritrichomonas musculus</name>
    <dbReference type="NCBI Taxonomy" id="1915356"/>
    <lineage>
        <taxon>Eukaryota</taxon>
        <taxon>Metamonada</taxon>
        <taxon>Parabasalia</taxon>
        <taxon>Tritrichomonadida</taxon>
        <taxon>Tritrichomonadidae</taxon>
        <taxon>Tritrichomonas</taxon>
    </lineage>
</organism>
<evidence type="ECO:0000256" key="1">
    <source>
        <dbReference type="SAM" id="Coils"/>
    </source>
</evidence>
<comment type="caution">
    <text evidence="3">The sequence shown here is derived from an EMBL/GenBank/DDBJ whole genome shotgun (WGS) entry which is preliminary data.</text>
</comment>
<evidence type="ECO:0000313" key="4">
    <source>
        <dbReference type="Proteomes" id="UP001470230"/>
    </source>
</evidence>
<dbReference type="EMBL" id="JAPFFF010000055">
    <property type="protein sequence ID" value="KAK8838406.1"/>
    <property type="molecule type" value="Genomic_DNA"/>
</dbReference>
<gene>
    <name evidence="3" type="ORF">M9Y10_033032</name>
</gene>
<dbReference type="Gene3D" id="1.10.287.1490">
    <property type="match status" value="1"/>
</dbReference>
<sequence length="592" mass="67084">MDTSDLFVKFVYDDSVLNSRLEDTDEKLQEHDELIKELQNKIGDLPTNTQLEFMRDSMMKDFEKQISEMNNKYQTLLNQYNSMLGQIKSLSDTTESKINSLTEYIDTKAQQNYDNFMIANSNDQNRFNAIDDRISECEGRINNQKKDLKEYRTNVQHIASAIASFNDTDVALDKNLQGNLKGSVNFVKMNLQKIYDDLARIKNTPTPTVSKSPMSDTLSALIQQQQQSLANRGQSSSQKPSILSPHIQKPQVTQKQQPQQIQNKDHSLQQLQTKDQSNDRSANESDKQKTENESESKSDQIITDKPQSHLQPLQPPSTPITPQPIVNQPPKDTSSTTNPLTVSFSTPKHNNTKPVISANNSITSSSIASSSHTSHTNDKFIPYDLNKVRPYSEVQAHWHDKPKLPDIRPFLTIEEVVDHVYKMQPYLQAYLYAMHGKMVESWNQIQQKVDKNLVEKMFERMQSVVADINIALDQLKDEVAQTASRREINSFIESLSRSMRSDTQTSVGRVRCIACGRETMQVTGAMTEAEINRTLGSNTPNSMVKPMVNHKTGIAYGSMDGFDSAIVEEPRSKRPAQSMLPQSQLKQKANCN</sequence>
<feature type="coiled-coil region" evidence="1">
    <location>
        <begin position="21"/>
        <end position="79"/>
    </location>
</feature>
<feature type="compositionally biased region" description="Low complexity" evidence="2">
    <location>
        <begin position="247"/>
        <end position="262"/>
    </location>
</feature>
<dbReference type="Proteomes" id="UP001470230">
    <property type="component" value="Unassembled WGS sequence"/>
</dbReference>
<protein>
    <submittedName>
        <fullName evidence="3">Uncharacterized protein</fullName>
    </submittedName>
</protein>
<accession>A0ABR2GX16</accession>
<proteinExistence type="predicted"/>
<feature type="compositionally biased region" description="Polar residues" evidence="2">
    <location>
        <begin position="223"/>
        <end position="241"/>
    </location>
</feature>
<feature type="compositionally biased region" description="Polar residues" evidence="2">
    <location>
        <begin position="330"/>
        <end position="354"/>
    </location>
</feature>
<keyword evidence="4" id="KW-1185">Reference proteome</keyword>
<feature type="region of interest" description="Disordered" evidence="2">
    <location>
        <begin position="223"/>
        <end position="358"/>
    </location>
</feature>
<feature type="compositionally biased region" description="Polar residues" evidence="2">
    <location>
        <begin position="579"/>
        <end position="592"/>
    </location>
</feature>